<dbReference type="EMBL" id="MZGV01000004">
    <property type="protein sequence ID" value="OPJ64370.1"/>
    <property type="molecule type" value="Genomic_DNA"/>
</dbReference>
<evidence type="ECO:0000259" key="2">
    <source>
        <dbReference type="Pfam" id="PF12146"/>
    </source>
</evidence>
<protein>
    <submittedName>
        <fullName evidence="3">Putative non-heme bromoperoxidase BpoC</fullName>
        <ecNumber evidence="3">1.11.1.18</ecNumber>
    </submittedName>
</protein>
<dbReference type="SUPFAM" id="SSF53474">
    <property type="entry name" value="alpha/beta-Hydrolases"/>
    <property type="match status" value="1"/>
</dbReference>
<organism evidence="3 4">
    <name type="scientific">Clostridium oryzae</name>
    <dbReference type="NCBI Taxonomy" id="1450648"/>
    <lineage>
        <taxon>Bacteria</taxon>
        <taxon>Bacillati</taxon>
        <taxon>Bacillota</taxon>
        <taxon>Clostridia</taxon>
        <taxon>Eubacteriales</taxon>
        <taxon>Clostridiaceae</taxon>
        <taxon>Clostridium</taxon>
    </lineage>
</organism>
<sequence>MEDKTSHLKFQNLNCDIHYWYKKGTTNKWVIFFHGAGVDHEMFSEQFKAFDETFNLIAWDARGHGSSKLEQGKKFKFKDMISDCKKLYEIHNIDKAILIGQSMGGNLAQEIAYYYPELVKKLVLIDCTQNTGKLTFVEKCVLKCTKFIFNCYPWKLLIKQSSNACGNKASVKKYVKDCFEKIDKETFIDIIIDLTGCLHYDPEFKFKEPVLLLCGSDDITGNIKKIAEPWAKSDSNCTLYFIENAGHNSNQDNPEKVNKLIIDFVNGATLVTSDKYH</sequence>
<evidence type="ECO:0000313" key="3">
    <source>
        <dbReference type="EMBL" id="OPJ64370.1"/>
    </source>
</evidence>
<dbReference type="Proteomes" id="UP000190080">
    <property type="component" value="Unassembled WGS sequence"/>
</dbReference>
<evidence type="ECO:0000313" key="4">
    <source>
        <dbReference type="Proteomes" id="UP000190080"/>
    </source>
</evidence>
<dbReference type="PRINTS" id="PR00111">
    <property type="entry name" value="ABHYDROLASE"/>
</dbReference>
<feature type="domain" description="Serine aminopeptidase S33" evidence="2">
    <location>
        <begin position="27"/>
        <end position="248"/>
    </location>
</feature>
<dbReference type="STRING" id="1450648.CLORY_05640"/>
<dbReference type="Pfam" id="PF12146">
    <property type="entry name" value="Hydrolase_4"/>
    <property type="match status" value="1"/>
</dbReference>
<reference evidence="3 4" key="1">
    <citation type="submission" date="2017-03" db="EMBL/GenBank/DDBJ databases">
        <title>Genome sequence of Clostridium oryzae DSM 28571.</title>
        <authorList>
            <person name="Poehlein A."/>
            <person name="Daniel R."/>
        </authorList>
    </citation>
    <scope>NUCLEOTIDE SEQUENCE [LARGE SCALE GENOMIC DNA]</scope>
    <source>
        <strain evidence="3 4">DSM 28571</strain>
    </source>
</reference>
<dbReference type="PANTHER" id="PTHR43798">
    <property type="entry name" value="MONOACYLGLYCEROL LIPASE"/>
    <property type="match status" value="1"/>
</dbReference>
<dbReference type="Gene3D" id="3.40.50.1820">
    <property type="entry name" value="alpha/beta hydrolase"/>
    <property type="match status" value="1"/>
</dbReference>
<dbReference type="EC" id="1.11.1.18" evidence="3"/>
<keyword evidence="3" id="KW-0575">Peroxidase</keyword>
<evidence type="ECO:0000256" key="1">
    <source>
        <dbReference type="ARBA" id="ARBA00022801"/>
    </source>
</evidence>
<dbReference type="InterPro" id="IPR050266">
    <property type="entry name" value="AB_hydrolase_sf"/>
</dbReference>
<accession>A0A1V4IX15</accession>
<name>A0A1V4IX15_9CLOT</name>
<dbReference type="GO" id="GO:0016020">
    <property type="term" value="C:membrane"/>
    <property type="evidence" value="ECO:0007669"/>
    <property type="project" value="TreeGrafter"/>
</dbReference>
<dbReference type="InterPro" id="IPR022742">
    <property type="entry name" value="Hydrolase_4"/>
</dbReference>
<proteinExistence type="predicted"/>
<dbReference type="InterPro" id="IPR000073">
    <property type="entry name" value="AB_hydrolase_1"/>
</dbReference>
<keyword evidence="4" id="KW-1185">Reference proteome</keyword>
<gene>
    <name evidence="3" type="primary">bpoC</name>
    <name evidence="3" type="ORF">CLORY_05640</name>
</gene>
<dbReference type="InterPro" id="IPR000639">
    <property type="entry name" value="Epox_hydrolase-like"/>
</dbReference>
<comment type="caution">
    <text evidence="3">The sequence shown here is derived from an EMBL/GenBank/DDBJ whole genome shotgun (WGS) entry which is preliminary data.</text>
</comment>
<dbReference type="AlphaFoldDB" id="A0A1V4IX15"/>
<keyword evidence="1" id="KW-0378">Hydrolase</keyword>
<dbReference type="OrthoDB" id="9775557at2"/>
<dbReference type="PRINTS" id="PR00412">
    <property type="entry name" value="EPOXHYDRLASE"/>
</dbReference>
<dbReference type="PANTHER" id="PTHR43798:SF31">
    <property type="entry name" value="AB HYDROLASE SUPERFAMILY PROTEIN YCLE"/>
    <property type="match status" value="1"/>
</dbReference>
<dbReference type="InterPro" id="IPR029058">
    <property type="entry name" value="AB_hydrolase_fold"/>
</dbReference>
<keyword evidence="3" id="KW-0560">Oxidoreductase</keyword>
<dbReference type="RefSeq" id="WP_079422019.1">
    <property type="nucleotide sequence ID" value="NZ_MZGV01000004.1"/>
</dbReference>
<dbReference type="GO" id="GO:0019806">
    <property type="term" value="F:bromide peroxidase activity"/>
    <property type="evidence" value="ECO:0007669"/>
    <property type="project" value="UniProtKB-EC"/>
</dbReference>
<dbReference type="GO" id="GO:0016787">
    <property type="term" value="F:hydrolase activity"/>
    <property type="evidence" value="ECO:0007669"/>
    <property type="project" value="UniProtKB-KW"/>
</dbReference>